<keyword evidence="1" id="KW-0418">Kinase</keyword>
<accession>A0ABT1PVF6</accession>
<reference evidence="1" key="1">
    <citation type="submission" date="2022-06" db="EMBL/GenBank/DDBJ databases">
        <title>Draft genome sequence of Streptomyces sp. RB6PN25 isolated from peat swamp forest in Thailand.</title>
        <authorList>
            <person name="Duangmal K."/>
            <person name="Klaysubun C."/>
        </authorList>
    </citation>
    <scope>NUCLEOTIDE SEQUENCE</scope>
    <source>
        <strain evidence="1">RB6PN25</strain>
    </source>
</reference>
<protein>
    <submittedName>
        <fullName evidence="1">Diacylglycerol kinase</fullName>
    </submittedName>
</protein>
<dbReference type="SUPFAM" id="SSF111331">
    <property type="entry name" value="NAD kinase/diacylglycerol kinase-like"/>
    <property type="match status" value="1"/>
</dbReference>
<evidence type="ECO:0000313" key="1">
    <source>
        <dbReference type="EMBL" id="MCQ4081646.1"/>
    </source>
</evidence>
<proteinExistence type="predicted"/>
<keyword evidence="2" id="KW-1185">Reference proteome</keyword>
<evidence type="ECO:0000313" key="2">
    <source>
        <dbReference type="Proteomes" id="UP001057702"/>
    </source>
</evidence>
<dbReference type="InterPro" id="IPR016064">
    <property type="entry name" value="NAD/diacylglycerol_kinase_sf"/>
</dbReference>
<gene>
    <name evidence="1" type="ORF">NGB36_13775</name>
</gene>
<sequence>MVIDPLARTMDGESVRIAKDVLQAGAPSLKICLPESHEELERALAHRGRRRPVVVGDDRALLRTVRILHRERALDEAVLSLVPVGQRPALALARALGVPLSTVSAARAVLGGTERSLDLLVDDSGGIVVGALRIPGSPGEAGDGGCAEACGRAEGRWLERGARNLVRALTAPLPSLPLPLPLPLLGRPGPGGPGAANGDGAGHRLRVEADGVVLADLDRPVHEVSVRSTAGGLAEVFVRHPESRGPLRVRARVLTVSGRDFRYRADESDAGPVRRRTWTVQPRAWRLTVPR</sequence>
<dbReference type="InterPro" id="IPR017438">
    <property type="entry name" value="ATP-NAD_kinase_N"/>
</dbReference>
<dbReference type="Gene3D" id="3.40.50.10330">
    <property type="entry name" value="Probable inorganic polyphosphate/atp-NAD kinase, domain 1"/>
    <property type="match status" value="1"/>
</dbReference>
<dbReference type="Proteomes" id="UP001057702">
    <property type="component" value="Unassembled WGS sequence"/>
</dbReference>
<dbReference type="GO" id="GO:0016301">
    <property type="term" value="F:kinase activity"/>
    <property type="evidence" value="ECO:0007669"/>
    <property type="project" value="UniProtKB-KW"/>
</dbReference>
<organism evidence="1 2">
    <name type="scientific">Streptomyces humicola</name>
    <dbReference type="NCBI Taxonomy" id="2953240"/>
    <lineage>
        <taxon>Bacteria</taxon>
        <taxon>Bacillati</taxon>
        <taxon>Actinomycetota</taxon>
        <taxon>Actinomycetes</taxon>
        <taxon>Kitasatosporales</taxon>
        <taxon>Streptomycetaceae</taxon>
        <taxon>Streptomyces</taxon>
    </lineage>
</organism>
<name>A0ABT1PVF6_9ACTN</name>
<keyword evidence="1" id="KW-0808">Transferase</keyword>
<comment type="caution">
    <text evidence="1">The sequence shown here is derived from an EMBL/GenBank/DDBJ whole genome shotgun (WGS) entry which is preliminary data.</text>
</comment>
<dbReference type="RefSeq" id="WP_255920721.1">
    <property type="nucleotide sequence ID" value="NZ_JANFNG010000009.1"/>
</dbReference>
<dbReference type="EMBL" id="JANFNG010000009">
    <property type="protein sequence ID" value="MCQ4081646.1"/>
    <property type="molecule type" value="Genomic_DNA"/>
</dbReference>